<protein>
    <recommendedName>
        <fullName evidence="2">Fibronectin type-III domain-containing protein</fullName>
    </recommendedName>
</protein>
<dbReference type="InterPro" id="IPR003961">
    <property type="entry name" value="FN3_dom"/>
</dbReference>
<dbReference type="EMBL" id="CALNXI010000204">
    <property type="protein sequence ID" value="CAH3022063.1"/>
    <property type="molecule type" value="Genomic_DNA"/>
</dbReference>
<gene>
    <name evidence="3" type="ORF">PEVE_00013960</name>
</gene>
<feature type="region of interest" description="Disordered" evidence="1">
    <location>
        <begin position="16"/>
        <end position="84"/>
    </location>
</feature>
<feature type="region of interest" description="Disordered" evidence="1">
    <location>
        <begin position="398"/>
        <end position="446"/>
    </location>
</feature>
<feature type="compositionally biased region" description="Basic and acidic residues" evidence="1">
    <location>
        <begin position="29"/>
        <end position="41"/>
    </location>
</feature>
<dbReference type="Pfam" id="PF16794">
    <property type="entry name" value="fn3_4"/>
    <property type="match status" value="1"/>
</dbReference>
<feature type="region of interest" description="Disordered" evidence="1">
    <location>
        <begin position="334"/>
        <end position="365"/>
    </location>
</feature>
<feature type="compositionally biased region" description="Polar residues" evidence="1">
    <location>
        <begin position="593"/>
        <end position="608"/>
    </location>
</feature>
<dbReference type="InterPro" id="IPR036116">
    <property type="entry name" value="FN3_sf"/>
</dbReference>
<evidence type="ECO:0000313" key="4">
    <source>
        <dbReference type="Proteomes" id="UP001159427"/>
    </source>
</evidence>
<evidence type="ECO:0000259" key="2">
    <source>
        <dbReference type="PROSITE" id="PS50853"/>
    </source>
</evidence>
<reference evidence="3 4" key="1">
    <citation type="submission" date="2022-05" db="EMBL/GenBank/DDBJ databases">
        <authorList>
            <consortium name="Genoscope - CEA"/>
            <person name="William W."/>
        </authorList>
    </citation>
    <scope>NUCLEOTIDE SEQUENCE [LARGE SCALE GENOMIC DNA]</scope>
</reference>
<feature type="region of interest" description="Disordered" evidence="1">
    <location>
        <begin position="528"/>
        <end position="550"/>
    </location>
</feature>
<comment type="caution">
    <text evidence="3">The sequence shown here is derived from an EMBL/GenBank/DDBJ whole genome shotgun (WGS) entry which is preliminary data.</text>
</comment>
<dbReference type="Gene3D" id="2.60.40.10">
    <property type="entry name" value="Immunoglobulins"/>
    <property type="match status" value="1"/>
</dbReference>
<feature type="compositionally biased region" description="Polar residues" evidence="1">
    <location>
        <begin position="337"/>
        <end position="347"/>
    </location>
</feature>
<feature type="compositionally biased region" description="Polar residues" evidence="1">
    <location>
        <begin position="398"/>
        <end position="411"/>
    </location>
</feature>
<feature type="region of interest" description="Disordered" evidence="1">
    <location>
        <begin position="585"/>
        <end position="672"/>
    </location>
</feature>
<dbReference type="Proteomes" id="UP001159427">
    <property type="component" value="Unassembled WGS sequence"/>
</dbReference>
<dbReference type="InterPro" id="IPR026085">
    <property type="entry name" value="ATF7-int"/>
</dbReference>
<evidence type="ECO:0000313" key="3">
    <source>
        <dbReference type="EMBL" id="CAH3022063.1"/>
    </source>
</evidence>
<dbReference type="SUPFAM" id="SSF49265">
    <property type="entry name" value="Fibronectin type III"/>
    <property type="match status" value="1"/>
</dbReference>
<dbReference type="PANTHER" id="PTHR23210">
    <property type="entry name" value="ACTIVATING TRANSCRIPTION FACTOR 7 INTERACTING PROTEIN"/>
    <property type="match status" value="1"/>
</dbReference>
<feature type="compositionally biased region" description="Polar residues" evidence="1">
    <location>
        <begin position="426"/>
        <end position="436"/>
    </location>
</feature>
<evidence type="ECO:0000256" key="1">
    <source>
        <dbReference type="SAM" id="MobiDB-lite"/>
    </source>
</evidence>
<feature type="compositionally biased region" description="Polar residues" evidence="1">
    <location>
        <begin position="48"/>
        <end position="69"/>
    </location>
</feature>
<feature type="compositionally biased region" description="Pro residues" evidence="1">
    <location>
        <begin position="629"/>
        <end position="643"/>
    </location>
</feature>
<accession>A0ABN8LXM9</accession>
<dbReference type="InterPro" id="IPR013783">
    <property type="entry name" value="Ig-like_fold"/>
</dbReference>
<feature type="domain" description="Fibronectin type-III" evidence="2">
    <location>
        <begin position="690"/>
        <end position="793"/>
    </location>
</feature>
<dbReference type="PANTHER" id="PTHR23210:SF26">
    <property type="entry name" value="ACTIVATING TRANSCRIPTION FACTOR 7-INTERACTING PROTEIN 1"/>
    <property type="match status" value="1"/>
</dbReference>
<organism evidence="3 4">
    <name type="scientific">Porites evermanni</name>
    <dbReference type="NCBI Taxonomy" id="104178"/>
    <lineage>
        <taxon>Eukaryota</taxon>
        <taxon>Metazoa</taxon>
        <taxon>Cnidaria</taxon>
        <taxon>Anthozoa</taxon>
        <taxon>Hexacorallia</taxon>
        <taxon>Scleractinia</taxon>
        <taxon>Fungiina</taxon>
        <taxon>Poritidae</taxon>
        <taxon>Porites</taxon>
    </lineage>
</organism>
<dbReference type="InterPro" id="IPR056565">
    <property type="entry name" value="Fn3_ATF7IP"/>
</dbReference>
<sequence length="793" mass="86919">MNVKPEVLERLKQLANLVSKKGNSQKSVNDNKKEPDQKGNEDDKENDTSGSGKTSVTNGRVSPDLNGTNEDAPAPDNKQVKGDGVFSQMDTDVFRQVLKDVITKRTLAIEKRVLSDVEALKTQVCELEAQKIQLQCDSERLKQTLKEISTKQEKQKVQMVSCGTQVDMELIEERPLSPEISKPVRPKFVSERSILLNQMRSAKNILENQGETVDNEKVVAESGDKQKVFLQTTEKNAKHSGTTESMTVCSNSGMSTAQNVPATAQNVTNVLLDKDVSVGVLIQPPSQGQKITTESVVTRDPHDKLLLRNIHSSDNTQTPLNFRPLSVVRVEAHHVGQEQQSNHQQSPRLDMPQQKRGPPGLNTSVPSGYPCIQNYQGHFSQRSSESFLPNRQQFSSCRWLGSSPNQANQNGHVHRQPHPSVYNRPTDLTNHRSNATPPGGPHKVTFFDQPKRRRVENMSSSNVQRTNIVSSNENYVMEHFKVQRTPVGPGAARSQKYMQTYGPVTTNQAPYISRPLNHPPGTHFNQGVPNSRPPPNASLHAINKAPNRPPGGFSQGQLVEKVLYPTAGSQPVGNAYQDYQRVMLPGPHRRTENGQASNKSSQSNNTVYVVQEHQVSRSRTTPLQSIAPAPAPVPRNPTCPPVQSPGISSTASPSACHPGGPNAGQVSHAVSHPSNANAVRTSITQTSLKTPPKPTASIVVVQDGIVLSWNMKLDDSTAKIDNYELFACQDGAESTNPPIMWKKIGIVKALPLPMACTLTQFSSGNKYHFAVRAVDDQERAGPFSDPCTIALTN</sequence>
<name>A0ABN8LXM9_9CNID</name>
<dbReference type="PROSITE" id="PS50853">
    <property type="entry name" value="FN3"/>
    <property type="match status" value="1"/>
</dbReference>
<dbReference type="CDD" id="cd00063">
    <property type="entry name" value="FN3"/>
    <property type="match status" value="1"/>
</dbReference>
<proteinExistence type="predicted"/>
<keyword evidence="4" id="KW-1185">Reference proteome</keyword>